<proteinExistence type="predicted"/>
<reference evidence="1 2" key="1">
    <citation type="journal article" date="2013" name="Genome Announc.">
        <title>Draft genome sequence of MKD8, a conjugal recipient Mycobacterium smegmatis strain.</title>
        <authorList>
            <person name="Gray T.A."/>
            <person name="Palumbo M.J."/>
            <person name="Derbyshire K.M."/>
        </authorList>
    </citation>
    <scope>NUCLEOTIDE SEQUENCE [LARGE SCALE GENOMIC DNA]</scope>
    <source>
        <strain evidence="1 2">MKD8</strain>
    </source>
</reference>
<evidence type="ECO:0000313" key="2">
    <source>
        <dbReference type="Proteomes" id="UP000011200"/>
    </source>
</evidence>
<accession>A0A2U9PPE2</accession>
<dbReference type="Gene3D" id="2.60.120.10">
    <property type="entry name" value="Jelly Rolls"/>
    <property type="match status" value="2"/>
</dbReference>
<gene>
    <name evidence="1" type="ORF">D806_025790</name>
</gene>
<organism evidence="1 2">
    <name type="scientific">Mycolicibacterium smegmatis (strain MKD8)</name>
    <name type="common">Mycobacterium smegmatis</name>
    <dbReference type="NCBI Taxonomy" id="1214915"/>
    <lineage>
        <taxon>Bacteria</taxon>
        <taxon>Bacillati</taxon>
        <taxon>Actinomycetota</taxon>
        <taxon>Actinomycetes</taxon>
        <taxon>Mycobacteriales</taxon>
        <taxon>Mycobacteriaceae</taxon>
        <taxon>Mycolicibacterium</taxon>
    </lineage>
</organism>
<name>A0A2U9PPE2_MYCSE</name>
<reference evidence="2" key="2">
    <citation type="submission" date="2018-03" db="EMBL/GenBank/DDBJ databases">
        <authorList>
            <person name="Derbyshire K."/>
            <person name="Gray T.A."/>
            <person name="Champion M."/>
        </authorList>
    </citation>
    <scope>NUCLEOTIDE SEQUENCE [LARGE SCALE GENOMIC DNA]</scope>
    <source>
        <strain evidence="2">MKD8</strain>
    </source>
</reference>
<dbReference type="EMBL" id="CP027541">
    <property type="protein sequence ID" value="AWT53558.1"/>
    <property type="molecule type" value="Genomic_DNA"/>
</dbReference>
<evidence type="ECO:0000313" key="1">
    <source>
        <dbReference type="EMBL" id="AWT53558.1"/>
    </source>
</evidence>
<sequence length="381" mass="42159">MAKDAIVSEDLAKKFATEKDSPYVRWVRDEGLDIISAHYVPDLNTVELKPWARRGGRGVFINHEASRTSNDCYVCEIPAGRELEPQRQLFEEMILVLSGHGSTSVWNDAGQKVTFEWGPGAMFAIPLNTWHQHFNGSGTQAARFVSSTNMPPVINLYDDPEFVFDTAHDFTGRFAGEPDYFAPKDEQDGLLLKTNFVANAVDLPLISAKERGAGGGHIRFSMAKGSMNSHISQFATATYKKGHRHGPGAHVIILSGEGFSLMWPEGEEPRRYDWKPGTLIVPPNMWFHQHFNTGAEPARYLAFKHEVVSVRNAQGVPKAWISRRIGGDQIDYADESPVIRETFAKALAENGLEPRMDDVYAAELADLPPLPGESVPAASPA</sequence>
<dbReference type="AlphaFoldDB" id="A0A2U9PPE2"/>
<dbReference type="InterPro" id="IPR014710">
    <property type="entry name" value="RmlC-like_jellyroll"/>
</dbReference>
<dbReference type="Proteomes" id="UP000011200">
    <property type="component" value="Chromosome"/>
</dbReference>
<dbReference type="SUPFAM" id="SSF51182">
    <property type="entry name" value="RmlC-like cupins"/>
    <property type="match status" value="1"/>
</dbReference>
<protein>
    <submittedName>
        <fullName evidence="1">Cupin domain protein</fullName>
    </submittedName>
</protein>
<dbReference type="InterPro" id="IPR011051">
    <property type="entry name" value="RmlC_Cupin_sf"/>
</dbReference>